<accession>A0A7C4LLC9</accession>
<proteinExistence type="predicted"/>
<organism evidence="1">
    <name type="scientific">Schlesneria paludicola</name>
    <dbReference type="NCBI Taxonomy" id="360056"/>
    <lineage>
        <taxon>Bacteria</taxon>
        <taxon>Pseudomonadati</taxon>
        <taxon>Planctomycetota</taxon>
        <taxon>Planctomycetia</taxon>
        <taxon>Planctomycetales</taxon>
        <taxon>Planctomycetaceae</taxon>
        <taxon>Schlesneria</taxon>
    </lineage>
</organism>
<evidence type="ECO:0000313" key="1">
    <source>
        <dbReference type="EMBL" id="HGT39514.1"/>
    </source>
</evidence>
<sequence length="182" mass="20228">MNPREELRALTDLFGDSDTLLARAEHIPSALTPEPYKAMLVHNEHMTATMERYHGTPVEVRVLAQRRDGDMYARKIVLLKQGTNVPVQFGIVRFDLSYVTPPVREEILRGQTPLGRILIEHNVLRHIDLGAILEITAGPGLAQALDMRIGEKTYGRLATIFCNRRPAVDLLEISAPLSGGVA</sequence>
<dbReference type="EMBL" id="DSVQ01000012">
    <property type="protein sequence ID" value="HGT39514.1"/>
    <property type="molecule type" value="Genomic_DNA"/>
</dbReference>
<dbReference type="AlphaFoldDB" id="A0A7C4LLC9"/>
<reference evidence="1" key="1">
    <citation type="journal article" date="2020" name="mSystems">
        <title>Genome- and Community-Level Interaction Insights into Carbon Utilization and Element Cycling Functions of Hydrothermarchaeota in Hydrothermal Sediment.</title>
        <authorList>
            <person name="Zhou Z."/>
            <person name="Liu Y."/>
            <person name="Xu W."/>
            <person name="Pan J."/>
            <person name="Luo Z.H."/>
            <person name="Li M."/>
        </authorList>
    </citation>
    <scope>NUCLEOTIDE SEQUENCE [LARGE SCALE GENOMIC DNA]</scope>
    <source>
        <strain evidence="1">SpSt-508</strain>
    </source>
</reference>
<dbReference type="InterPro" id="IPR028978">
    <property type="entry name" value="Chorismate_lyase_/UTRA_dom_sf"/>
</dbReference>
<comment type="caution">
    <text evidence="1">The sequence shown here is derived from an EMBL/GenBank/DDBJ whole genome shotgun (WGS) entry which is preliminary data.</text>
</comment>
<gene>
    <name evidence="1" type="ORF">ENS64_09670</name>
</gene>
<protein>
    <submittedName>
        <fullName evidence="1">Uncharacterized protein</fullName>
    </submittedName>
</protein>
<name>A0A7C4LLC9_9PLAN</name>
<dbReference type="Gene3D" id="3.40.1410.10">
    <property type="entry name" value="Chorismate lyase-like"/>
    <property type="match status" value="1"/>
</dbReference>
<dbReference type="SUPFAM" id="SSF64288">
    <property type="entry name" value="Chorismate lyase-like"/>
    <property type="match status" value="1"/>
</dbReference>